<evidence type="ECO:0000256" key="1">
    <source>
        <dbReference type="ARBA" id="ARBA00011046"/>
    </source>
</evidence>
<evidence type="ECO:0000256" key="2">
    <source>
        <dbReference type="ARBA" id="ARBA00023015"/>
    </source>
</evidence>
<dbReference type="GO" id="GO:0045892">
    <property type="term" value="P:negative regulation of DNA-templated transcription"/>
    <property type="evidence" value="ECO:0007669"/>
    <property type="project" value="InterPro"/>
</dbReference>
<gene>
    <name evidence="5" type="ORF">HG543_19815</name>
</gene>
<evidence type="ECO:0000256" key="4">
    <source>
        <dbReference type="ARBA" id="ARBA00023163"/>
    </source>
</evidence>
<dbReference type="SUPFAM" id="SSF46785">
    <property type="entry name" value="Winged helix' DNA-binding domain"/>
    <property type="match status" value="1"/>
</dbReference>
<comment type="similarity">
    <text evidence="1">Belongs to the BlaI transcriptional regulatory family.</text>
</comment>
<dbReference type="InterPro" id="IPR036390">
    <property type="entry name" value="WH_DNA-bd_sf"/>
</dbReference>
<evidence type="ECO:0000313" key="6">
    <source>
        <dbReference type="Proteomes" id="UP000518300"/>
    </source>
</evidence>
<dbReference type="GO" id="GO:0003677">
    <property type="term" value="F:DNA binding"/>
    <property type="evidence" value="ECO:0007669"/>
    <property type="project" value="UniProtKB-KW"/>
</dbReference>
<dbReference type="RefSeq" id="WP_169346372.1">
    <property type="nucleotide sequence ID" value="NZ_JABBJJ010000087.1"/>
</dbReference>
<sequence>MASKPEPEAPRPLTPVELELMHIVWRLGEVSVADVLAALPPERALAYTSVSTVLRILEQKGVVRSRKQGRGHLYSAVLPREAYEAQSVRHLVDTLFEGTPSALVARLVEAVPLAPEEVEQIRKLLKGKGDKS</sequence>
<dbReference type="InterPro" id="IPR036388">
    <property type="entry name" value="WH-like_DNA-bd_sf"/>
</dbReference>
<keyword evidence="3" id="KW-0238">DNA-binding</keyword>
<keyword evidence="6" id="KW-1185">Reference proteome</keyword>
<reference evidence="5 6" key="1">
    <citation type="submission" date="2020-04" db="EMBL/GenBank/DDBJ databases">
        <title>Draft genome of Pyxidicoccus fallax type strain.</title>
        <authorList>
            <person name="Whitworth D.E."/>
        </authorList>
    </citation>
    <scope>NUCLEOTIDE SEQUENCE [LARGE SCALE GENOMIC DNA]</scope>
    <source>
        <strain evidence="5 6">DSM 14698</strain>
    </source>
</reference>
<keyword evidence="4" id="KW-0804">Transcription</keyword>
<dbReference type="PIRSF" id="PIRSF019455">
    <property type="entry name" value="CopR_AtkY"/>
    <property type="match status" value="1"/>
</dbReference>
<dbReference type="AlphaFoldDB" id="A0A848LDC7"/>
<accession>A0A848LDC7</accession>
<evidence type="ECO:0000313" key="5">
    <source>
        <dbReference type="EMBL" id="NMO17090.1"/>
    </source>
</evidence>
<dbReference type="EMBL" id="JABBJJ010000087">
    <property type="protein sequence ID" value="NMO17090.1"/>
    <property type="molecule type" value="Genomic_DNA"/>
</dbReference>
<evidence type="ECO:0000256" key="3">
    <source>
        <dbReference type="ARBA" id="ARBA00023125"/>
    </source>
</evidence>
<comment type="caution">
    <text evidence="5">The sequence shown here is derived from an EMBL/GenBank/DDBJ whole genome shotgun (WGS) entry which is preliminary data.</text>
</comment>
<dbReference type="Pfam" id="PF03965">
    <property type="entry name" value="Penicillinase_R"/>
    <property type="match status" value="1"/>
</dbReference>
<dbReference type="Proteomes" id="UP000518300">
    <property type="component" value="Unassembled WGS sequence"/>
</dbReference>
<keyword evidence="2" id="KW-0805">Transcription regulation</keyword>
<dbReference type="InterPro" id="IPR005650">
    <property type="entry name" value="BlaI_family"/>
</dbReference>
<protein>
    <submittedName>
        <fullName evidence="5">BlaI/MecI/CopY family transcriptional regulator</fullName>
    </submittedName>
</protein>
<dbReference type="Gene3D" id="1.10.4040.10">
    <property type="entry name" value="Penicillinase repressor domain"/>
    <property type="match status" value="1"/>
</dbReference>
<name>A0A848LDC7_9BACT</name>
<proteinExistence type="inferred from homology"/>
<dbReference type="Gene3D" id="1.10.10.10">
    <property type="entry name" value="Winged helix-like DNA-binding domain superfamily/Winged helix DNA-binding domain"/>
    <property type="match status" value="1"/>
</dbReference>
<organism evidence="5 6">
    <name type="scientific">Pyxidicoccus fallax</name>
    <dbReference type="NCBI Taxonomy" id="394095"/>
    <lineage>
        <taxon>Bacteria</taxon>
        <taxon>Pseudomonadati</taxon>
        <taxon>Myxococcota</taxon>
        <taxon>Myxococcia</taxon>
        <taxon>Myxococcales</taxon>
        <taxon>Cystobacterineae</taxon>
        <taxon>Myxococcaceae</taxon>
        <taxon>Pyxidicoccus</taxon>
    </lineage>
</organism>